<keyword evidence="3" id="KW-0378">Hydrolase</keyword>
<dbReference type="PANTHER" id="PTHR34987">
    <property type="entry name" value="C, PUTATIVE (AFU_ORTHOLOGUE AFUA_3G02880)-RELATED"/>
    <property type="match status" value="1"/>
</dbReference>
<dbReference type="RefSeq" id="WP_000075782.1">
    <property type="nucleotide sequence ID" value="NC_015761.1"/>
</dbReference>
<dbReference type="SUPFAM" id="SSF48208">
    <property type="entry name" value="Six-hairpin glycosidases"/>
    <property type="match status" value="1"/>
</dbReference>
<keyword evidence="3" id="KW-0326">Glycosidase</keyword>
<dbReference type="eggNOG" id="COG3408">
    <property type="taxonomic scope" value="Bacteria"/>
</dbReference>
<evidence type="ECO:0000313" key="4">
    <source>
        <dbReference type="Proteomes" id="UP000000289"/>
    </source>
</evidence>
<evidence type="ECO:0000259" key="1">
    <source>
        <dbReference type="Pfam" id="PF17389"/>
    </source>
</evidence>
<feature type="domain" description="Glycosyl hydrolase family 78 alpha-rhamnosidase N-terminal" evidence="2">
    <location>
        <begin position="47"/>
        <end position="174"/>
    </location>
</feature>
<dbReference type="GO" id="GO:0005975">
    <property type="term" value="P:carbohydrate metabolic process"/>
    <property type="evidence" value="ECO:0007669"/>
    <property type="project" value="InterPro"/>
</dbReference>
<dbReference type="KEGG" id="sbg:SBG_1405"/>
<evidence type="ECO:0000259" key="2">
    <source>
        <dbReference type="Pfam" id="PF21104"/>
    </source>
</evidence>
<dbReference type="InterPro" id="IPR049164">
    <property type="entry name" value="Glyco_hydro_78_N"/>
</dbReference>
<dbReference type="Gene3D" id="1.50.10.10">
    <property type="match status" value="1"/>
</dbReference>
<protein>
    <submittedName>
        <fullName evidence="3">Alpha-L-rhamnosidase</fullName>
        <ecNumber evidence="3">3.2.1.40</ecNumber>
    </submittedName>
</protein>
<organism evidence="3 4">
    <name type="scientific">Salmonella bongori (strain ATCC 43975 / DSM 13772 / NCTC 12419)</name>
    <dbReference type="NCBI Taxonomy" id="218493"/>
    <lineage>
        <taxon>Bacteria</taxon>
        <taxon>Pseudomonadati</taxon>
        <taxon>Pseudomonadota</taxon>
        <taxon>Gammaproteobacteria</taxon>
        <taxon>Enterobacterales</taxon>
        <taxon>Enterobacteriaceae</taxon>
        <taxon>Salmonella</taxon>
    </lineage>
</organism>
<dbReference type="AlphaFoldDB" id="A0A0K0HAW5"/>
<gene>
    <name evidence="3" type="ordered locus">SBG_1405</name>
</gene>
<dbReference type="Proteomes" id="UP000000289">
    <property type="component" value="Chromosome"/>
</dbReference>
<evidence type="ECO:0000313" key="3">
    <source>
        <dbReference type="EMBL" id="CCC30493.1"/>
    </source>
</evidence>
<feature type="domain" description="Alpha-L-rhamnosidase six-hairpin glycosidase" evidence="1">
    <location>
        <begin position="188"/>
        <end position="515"/>
    </location>
</feature>
<dbReference type="EMBL" id="FR877557">
    <property type="protein sequence ID" value="CCC30493.1"/>
    <property type="molecule type" value="Genomic_DNA"/>
</dbReference>
<dbReference type="GO" id="GO:0030596">
    <property type="term" value="F:alpha-L-rhamnosidase activity"/>
    <property type="evidence" value="ECO:0007669"/>
    <property type="project" value="UniProtKB-EC"/>
</dbReference>
<dbReference type="PANTHER" id="PTHR34987:SF4">
    <property type="entry name" value="ALPHA-L-RHAMNOSIDASE C-TERMINAL DOMAIN-CONTAINING PROTEIN"/>
    <property type="match status" value="1"/>
</dbReference>
<dbReference type="Pfam" id="PF21104">
    <property type="entry name" value="Glyco_hydro_78_N"/>
    <property type="match status" value="1"/>
</dbReference>
<dbReference type="InterPro" id="IPR008928">
    <property type="entry name" value="6-hairpin_glycosidase_sf"/>
</dbReference>
<proteinExistence type="predicted"/>
<dbReference type="EC" id="3.2.1.40" evidence="3"/>
<name>A0A0K0HAW5_SALBC</name>
<dbReference type="Pfam" id="PF17389">
    <property type="entry name" value="Bac_rhamnosid6H"/>
    <property type="match status" value="1"/>
</dbReference>
<accession>A0A0K0HAW5</accession>
<reference evidence="3 4" key="1">
    <citation type="journal article" date="2011" name="PLoS Pathog.">
        <title>Salmonella bongori provides insights into the evolution of the Salmonellae.</title>
        <authorList>
            <person name="Fookes M."/>
            <person name="Schroeder G.N."/>
            <person name="Langridge G.C."/>
            <person name="Blondel C.J."/>
            <person name="Mammina C."/>
            <person name="Connor T.R."/>
            <person name="Seth-Smith H."/>
            <person name="Vernikos G.S."/>
            <person name="Robinson K.S."/>
            <person name="Sanders M."/>
            <person name="Petty N.K."/>
            <person name="Kingsley R.A."/>
            <person name="Baumler A.J."/>
            <person name="Nuccio S.P."/>
            <person name="Contreras I."/>
            <person name="Santiviago C.A."/>
            <person name="Maskell D."/>
            <person name="Barrow P."/>
            <person name="Humphrey T."/>
            <person name="Nastasi A."/>
            <person name="Roberts M."/>
            <person name="Frankel G."/>
            <person name="Parkhill J."/>
            <person name="Dougan G."/>
            <person name="Thomson N.R."/>
        </authorList>
    </citation>
    <scope>NUCLEOTIDE SEQUENCE [LARGE SCALE GENOMIC DNA]</scope>
    <source>
        <strain evidence="4">ATCC 43975 / DSM 13772 / NCTC 12419</strain>
    </source>
</reference>
<dbReference type="GeneID" id="44980419"/>
<dbReference type="InterPro" id="IPR012341">
    <property type="entry name" value="6hp_glycosidase-like_sf"/>
</dbReference>
<dbReference type="InterPro" id="IPR035396">
    <property type="entry name" value="Bac_rhamnosid6H"/>
</dbReference>
<sequence>MSQAIQQHPAIAMTRHPLFLARANTLKPHLYSHVVTPTGKIQITGTPHHWQATPCGNLEAVYAQALDTGDSLILDFGTHCVGYLSFTCRAVGSPPDAPAHLALTFGETLGEVAEPFSNYQGWLCSSWLQQQHLYLDVLPAHVQLPRRYCFRYLKIDVKAVSRKFHLQFDDITLMAVTSAPPGCPPSVTDDPLLRKIDDVSVLTLRNCMQDVFEDGPKRDRRLWLGDLRLQALVNDVTFRHHALVQRCLYLFAGNTREDGMVSANIFVQPDVIADDTFLFDYSLFFVDVLYQYIQSTNDVETLNALWPVAKRQVDLALERCDMRHIVRDSDDWWSFIDWNDALNKQAASQGVLIYCLQRAIWLAQRCEPDCLTLLKPSLNALKNAALHEFWSKQDGFYTSGAGRQISCASQIWLVLADVGTPEHQVAVMKKLLRHPPKIAMNTPYMRHHFIAALLHVGLREEATTEIKNYWGAMIHHGADTFWEIFDPAHPDYSPYGSTLINSYCHAWSCTPAWFIRQFGL</sequence>